<feature type="region of interest" description="Disordered" evidence="6">
    <location>
        <begin position="695"/>
        <end position="730"/>
    </location>
</feature>
<dbReference type="InterPro" id="IPR012677">
    <property type="entry name" value="Nucleotide-bd_a/b_plait_sf"/>
</dbReference>
<feature type="region of interest" description="Disordered" evidence="6">
    <location>
        <begin position="1030"/>
        <end position="1060"/>
    </location>
</feature>
<feature type="domain" description="RRM" evidence="7">
    <location>
        <begin position="202"/>
        <end position="280"/>
    </location>
</feature>
<comment type="caution">
    <text evidence="8">The sequence shown here is derived from an EMBL/GenBank/DDBJ whole genome shotgun (WGS) entry which is preliminary data.</text>
</comment>
<feature type="compositionally biased region" description="Basic and acidic residues" evidence="6">
    <location>
        <begin position="61"/>
        <end position="71"/>
    </location>
</feature>
<feature type="compositionally biased region" description="Basic and acidic residues" evidence="6">
    <location>
        <begin position="42"/>
        <end position="53"/>
    </location>
</feature>
<feature type="compositionally biased region" description="Basic and acidic residues" evidence="6">
    <location>
        <begin position="141"/>
        <end position="151"/>
    </location>
</feature>
<organism evidence="8 9">
    <name type="scientific">Toxoplasma gondii GAB2-2007-GAL-DOM2</name>
    <dbReference type="NCBI Taxonomy" id="1130820"/>
    <lineage>
        <taxon>Eukaryota</taxon>
        <taxon>Sar</taxon>
        <taxon>Alveolata</taxon>
        <taxon>Apicomplexa</taxon>
        <taxon>Conoidasida</taxon>
        <taxon>Coccidia</taxon>
        <taxon>Eucoccidiorida</taxon>
        <taxon>Eimeriorina</taxon>
        <taxon>Sarcocystidae</taxon>
        <taxon>Toxoplasma</taxon>
    </lineage>
</organism>
<feature type="compositionally biased region" description="Acidic residues" evidence="6">
    <location>
        <begin position="359"/>
        <end position="377"/>
    </location>
</feature>
<feature type="compositionally biased region" description="Basic and acidic residues" evidence="6">
    <location>
        <begin position="441"/>
        <end position="451"/>
    </location>
</feature>
<dbReference type="PANTHER" id="PTHR48039">
    <property type="entry name" value="RNA-BINDING MOTIF PROTEIN 14B"/>
    <property type="match status" value="1"/>
</dbReference>
<feature type="domain" description="RRM" evidence="7">
    <location>
        <begin position="1063"/>
        <end position="1140"/>
    </location>
</feature>
<keyword evidence="2" id="KW-0677">Repeat</keyword>
<feature type="compositionally biased region" description="Polar residues" evidence="6">
    <location>
        <begin position="106"/>
        <end position="115"/>
    </location>
</feature>
<dbReference type="Pfam" id="PF00076">
    <property type="entry name" value="RRM_1"/>
    <property type="match status" value="5"/>
</dbReference>
<dbReference type="InterPro" id="IPR051945">
    <property type="entry name" value="RRM_MRD1_RNA_proc_ribogen"/>
</dbReference>
<evidence type="ECO:0000256" key="1">
    <source>
        <dbReference type="ARBA" id="ARBA00004123"/>
    </source>
</evidence>
<feature type="region of interest" description="Disordered" evidence="6">
    <location>
        <begin position="840"/>
        <end position="917"/>
    </location>
</feature>
<dbReference type="GO" id="GO:0005634">
    <property type="term" value="C:nucleus"/>
    <property type="evidence" value="ECO:0007669"/>
    <property type="project" value="UniProtKB-SubCell"/>
</dbReference>
<feature type="region of interest" description="Disordered" evidence="6">
    <location>
        <begin position="1"/>
        <end position="194"/>
    </location>
</feature>
<dbReference type="EMBL" id="AHZU02001568">
    <property type="protein sequence ID" value="KFG31038.1"/>
    <property type="molecule type" value="Genomic_DNA"/>
</dbReference>
<dbReference type="OrthoDB" id="439639at2759"/>
<feature type="compositionally biased region" description="Basic and acidic residues" evidence="6">
    <location>
        <begin position="840"/>
        <end position="870"/>
    </location>
</feature>
<protein>
    <submittedName>
        <fullName evidence="8">RNA recognition motif-containing protein</fullName>
    </submittedName>
</protein>
<accession>A0A086JFX0</accession>
<dbReference type="SMART" id="SM00360">
    <property type="entry name" value="RRM"/>
    <property type="match status" value="5"/>
</dbReference>
<dbReference type="VEuPathDB" id="ToxoDB:TGDOM2_318690"/>
<keyword evidence="4" id="KW-0539">Nucleus</keyword>
<feature type="compositionally biased region" description="Low complexity" evidence="6">
    <location>
        <begin position="1044"/>
        <end position="1060"/>
    </location>
</feature>
<dbReference type="Gene3D" id="3.30.70.330">
    <property type="match status" value="5"/>
</dbReference>
<dbReference type="CDD" id="cd12320">
    <property type="entry name" value="RRM6_RBM19_RRM5_MRD1"/>
    <property type="match status" value="1"/>
</dbReference>
<feature type="domain" description="RRM" evidence="7">
    <location>
        <begin position="735"/>
        <end position="808"/>
    </location>
</feature>
<dbReference type="GO" id="GO:0003729">
    <property type="term" value="F:mRNA binding"/>
    <property type="evidence" value="ECO:0007669"/>
    <property type="project" value="TreeGrafter"/>
</dbReference>
<feature type="region of interest" description="Disordered" evidence="6">
    <location>
        <begin position="425"/>
        <end position="460"/>
    </location>
</feature>
<dbReference type="AlphaFoldDB" id="A0A086JFX0"/>
<name>A0A086JFX0_TOXGO</name>
<feature type="compositionally biased region" description="Basic and acidic residues" evidence="6">
    <location>
        <begin position="171"/>
        <end position="184"/>
    </location>
</feature>
<evidence type="ECO:0000256" key="6">
    <source>
        <dbReference type="SAM" id="MobiDB-lite"/>
    </source>
</evidence>
<feature type="region of interest" description="Disordered" evidence="6">
    <location>
        <begin position="284"/>
        <end position="334"/>
    </location>
</feature>
<keyword evidence="3 5" id="KW-0694">RNA-binding</keyword>
<dbReference type="PROSITE" id="PS50102">
    <property type="entry name" value="RRM"/>
    <property type="match status" value="5"/>
</dbReference>
<evidence type="ECO:0000256" key="3">
    <source>
        <dbReference type="ARBA" id="ARBA00022884"/>
    </source>
</evidence>
<feature type="compositionally biased region" description="Low complexity" evidence="6">
    <location>
        <begin position="890"/>
        <end position="902"/>
    </location>
</feature>
<evidence type="ECO:0000313" key="9">
    <source>
        <dbReference type="Proteomes" id="UP000028837"/>
    </source>
</evidence>
<dbReference type="InterPro" id="IPR000504">
    <property type="entry name" value="RRM_dom"/>
</dbReference>
<feature type="compositionally biased region" description="Polar residues" evidence="6">
    <location>
        <begin position="695"/>
        <end position="710"/>
    </location>
</feature>
<comment type="subcellular location">
    <subcellularLocation>
        <location evidence="1">Nucleus</location>
    </subcellularLocation>
</comment>
<evidence type="ECO:0000256" key="5">
    <source>
        <dbReference type="PROSITE-ProRule" id="PRU00176"/>
    </source>
</evidence>
<sequence length="1149" mass="124777">MAMEKKRSGFKRGSASTSAARAEASDHREAPDGGFSETAETLVHREFAGEKQHHQSKRRKVMGDERRHEGPEDGFFSPVTSPDNRGRGMASREGQQQVFQKKRGKSNSTSANLPQASRDPEKKLGSLAGGGDGRTCGPQQESRRQRGKELDMFSDENIQKGNGKLAGKNRKALEDRRQSSERPGGKRWNGRAVDVPPDYRSSRLIVKNLPPYITTAELKQKLSSLGGEITDVCLLRNERGKSRQCAFVGFKTQEQAMNVKDHFQSTFIHTRKVEISYALPRTTLSPSERGEAGSDGAGGAKAENAKNADSSNRGKKVVKRAGLPRGTGEAKGKVTVVEEESVGARKAGVSSVRTRVLFDDDSDSEESSGESDADDNEDGKKEKHQRKKATVSSDTISGADDSKSGDDEEIDDLAWLRQQSARTALAESADSLTNADAEDTPVSRRPDDTRDGGGAADSTEMAENEAADLALLGSHGRLLIQNLPFATTVDELRALCEEYGEVAETHLVVDEETQRPRGFGFVSFVFPEHAVASLPRLNGSIFQGRILRAFPARPDATRERRLQLREERRLARQKKLAGSSYKARKLQQLVSQDEQFAAEKVWNLLYVSANSAADAVLSELQADKAALLLDGEDAGRKGKALMDEGAGNLAGKNTAAATVALMEAHLLTQTRAWIKAEGISLEAFERRGNTLLTATYRQSSGTGQENPGSGTATGSGRGNQEKKEGSRSDIARSRDTLIVKHLPTAHVNEAELLRLFERVGPLARFLLAPSKTVAIVQYEREKDAEVAFRHLAYRQYKNVPLFLEKAPVNVFVEREEEIEAARKEAVEEVRAAKIAERGVADGGSKNERQKKLAGSDDPKQTSACDWERQQPQRSSSRNASDVAVASRQKSLGSHSLDSSESGPAKQDPPTSLKKRKVKEIETIGNDVPGDFEEEVQGVSLFVKNVNFCTSEATLNDVFAGCPGLRRTILMVKKKAVSSSAAEATENGDAQTLLSMGYAFVEFDSAENALAACKRMQGVVVDDHVLQISMSKAAGRRPRGEPGTGVKVRGGASSGSGKSQAQSNKVLVRNLAFQASASDLRGLFSAYGNVTRVCIPRQHEGRSRGFGFVDFATKQEAQNAVEALTGSHLYGRRLVLEPAQLEQVSKKASV</sequence>
<reference evidence="8 9" key="1">
    <citation type="submission" date="2014-02" db="EMBL/GenBank/DDBJ databases">
        <authorList>
            <person name="Sibley D."/>
            <person name="Venepally P."/>
            <person name="Karamycheva S."/>
            <person name="Hadjithomas M."/>
            <person name="Khan A."/>
            <person name="Brunk B."/>
            <person name="Roos D."/>
            <person name="Caler E."/>
            <person name="Lorenzi H."/>
        </authorList>
    </citation>
    <scope>NUCLEOTIDE SEQUENCE [LARGE SCALE GENOMIC DNA]</scope>
    <source>
        <strain evidence="8 9">GAB2-2007-GAL-DOM2</strain>
    </source>
</reference>
<evidence type="ECO:0000256" key="4">
    <source>
        <dbReference type="ARBA" id="ARBA00023242"/>
    </source>
</evidence>
<evidence type="ECO:0000256" key="2">
    <source>
        <dbReference type="ARBA" id="ARBA00022737"/>
    </source>
</evidence>
<feature type="region of interest" description="Disordered" evidence="6">
    <location>
        <begin position="356"/>
        <end position="407"/>
    </location>
</feature>
<feature type="domain" description="RRM" evidence="7">
    <location>
        <begin position="938"/>
        <end position="1032"/>
    </location>
</feature>
<dbReference type="Proteomes" id="UP000028837">
    <property type="component" value="Unassembled WGS sequence"/>
</dbReference>
<gene>
    <name evidence="8" type="ORF">TGDOM2_318690</name>
</gene>
<evidence type="ECO:0000313" key="8">
    <source>
        <dbReference type="EMBL" id="KFG31038.1"/>
    </source>
</evidence>
<dbReference type="SUPFAM" id="SSF54928">
    <property type="entry name" value="RNA-binding domain, RBD"/>
    <property type="match status" value="3"/>
</dbReference>
<dbReference type="PANTHER" id="PTHR48039:SF5">
    <property type="entry name" value="RNA-BINDING PROTEIN 28"/>
    <property type="match status" value="1"/>
</dbReference>
<evidence type="ECO:0000259" key="7">
    <source>
        <dbReference type="PROSITE" id="PS50102"/>
    </source>
</evidence>
<feature type="domain" description="RRM" evidence="7">
    <location>
        <begin position="476"/>
        <end position="554"/>
    </location>
</feature>
<feature type="compositionally biased region" description="Basic and acidic residues" evidence="6">
    <location>
        <begin position="719"/>
        <end position="730"/>
    </location>
</feature>
<dbReference type="InterPro" id="IPR035979">
    <property type="entry name" value="RBD_domain_sf"/>
</dbReference>
<proteinExistence type="predicted"/>